<evidence type="ECO:0000313" key="3">
    <source>
        <dbReference type="Proteomes" id="UP000309734"/>
    </source>
</evidence>
<dbReference type="Pfam" id="PF16761">
    <property type="entry name" value="Clr2_transil"/>
    <property type="match status" value="1"/>
</dbReference>
<sequence length="233" mass="26258">MALPPLGASDLAVISRPYAQVINPSCLCSDGTGKGDDRPGYTKLTVDDDRMDAFRKALTEAFNNNTDLVTKYGQLRNLALSLSKVEFLGDLPRGYTLWTHTPDKTVRKKEDARPIELVYGHPKKGKYFRSATDFLRHLVEIMAVNWQRQEIIHQATKEENLRRGRDAVHRENEANLATGLWYQELDPNNPAHALGLYDHKDITEAVESYQAANPTIDIPCNCFPDKPKANPKP</sequence>
<dbReference type="EMBL" id="QZBS01000003">
    <property type="protein sequence ID" value="THZ79553.1"/>
    <property type="molecule type" value="Genomic_DNA"/>
</dbReference>
<evidence type="ECO:0000313" key="2">
    <source>
        <dbReference type="EMBL" id="THZ79553.1"/>
    </source>
</evidence>
<dbReference type="InterPro" id="IPR031915">
    <property type="entry name" value="Clr2_N"/>
</dbReference>
<dbReference type="Proteomes" id="UP000309734">
    <property type="component" value="Unassembled WGS sequence"/>
</dbReference>
<evidence type="ECO:0000259" key="1">
    <source>
        <dbReference type="Pfam" id="PF16761"/>
    </source>
</evidence>
<accession>A0A4S9XNV5</accession>
<name>A0A4S9XNV5_AURPU</name>
<protein>
    <recommendedName>
        <fullName evidence="1">Cryptic loci regulator 2 N-terminal domain-containing protein</fullName>
    </recommendedName>
</protein>
<organism evidence="2 3">
    <name type="scientific">Aureobasidium pullulans</name>
    <name type="common">Black yeast</name>
    <name type="synonym">Pullularia pullulans</name>
    <dbReference type="NCBI Taxonomy" id="5580"/>
    <lineage>
        <taxon>Eukaryota</taxon>
        <taxon>Fungi</taxon>
        <taxon>Dikarya</taxon>
        <taxon>Ascomycota</taxon>
        <taxon>Pezizomycotina</taxon>
        <taxon>Dothideomycetes</taxon>
        <taxon>Dothideomycetidae</taxon>
        <taxon>Dothideales</taxon>
        <taxon>Saccotheciaceae</taxon>
        <taxon>Aureobasidium</taxon>
    </lineage>
</organism>
<gene>
    <name evidence="2" type="ORF">D6C85_00395</name>
</gene>
<proteinExistence type="predicted"/>
<feature type="domain" description="Cryptic loci regulator 2 N-terminal" evidence="1">
    <location>
        <begin position="88"/>
        <end position="143"/>
    </location>
</feature>
<comment type="caution">
    <text evidence="2">The sequence shown here is derived from an EMBL/GenBank/DDBJ whole genome shotgun (WGS) entry which is preliminary data.</text>
</comment>
<dbReference type="AlphaFoldDB" id="A0A4S9XNV5"/>
<reference evidence="2 3" key="1">
    <citation type="submission" date="2018-10" db="EMBL/GenBank/DDBJ databases">
        <title>Fifty Aureobasidium pullulans genomes reveal a recombining polyextremotolerant generalist.</title>
        <authorList>
            <person name="Gostincar C."/>
            <person name="Turk M."/>
            <person name="Zajc J."/>
            <person name="Gunde-Cimerman N."/>
        </authorList>
    </citation>
    <scope>NUCLEOTIDE SEQUENCE [LARGE SCALE GENOMIC DNA]</scope>
    <source>
        <strain evidence="2 3">EXF-3519</strain>
    </source>
</reference>